<evidence type="ECO:0000256" key="1">
    <source>
        <dbReference type="ARBA" id="ARBA00006484"/>
    </source>
</evidence>
<dbReference type="InterPro" id="IPR036291">
    <property type="entry name" value="NAD(P)-bd_dom_sf"/>
</dbReference>
<dbReference type="InterPro" id="IPR020904">
    <property type="entry name" value="Sc_DH/Rdtase_CS"/>
</dbReference>
<dbReference type="EMBL" id="JBHRSL010000025">
    <property type="protein sequence ID" value="MFC3053325.1"/>
    <property type="molecule type" value="Genomic_DNA"/>
</dbReference>
<dbReference type="EC" id="1.1.1.47" evidence="3"/>
<dbReference type="PANTHER" id="PTHR42760:SF133">
    <property type="entry name" value="3-OXOACYL-[ACYL-CARRIER-PROTEIN] REDUCTASE"/>
    <property type="match status" value="1"/>
</dbReference>
<evidence type="ECO:0000256" key="2">
    <source>
        <dbReference type="ARBA" id="ARBA00023002"/>
    </source>
</evidence>
<keyword evidence="2 3" id="KW-0560">Oxidoreductase</keyword>
<accession>A0ABV7D9L5</accession>
<dbReference type="PROSITE" id="PS00061">
    <property type="entry name" value="ADH_SHORT"/>
    <property type="match status" value="1"/>
</dbReference>
<dbReference type="InterPro" id="IPR002347">
    <property type="entry name" value="SDR_fam"/>
</dbReference>
<dbReference type="GO" id="GO:0047936">
    <property type="term" value="F:glucose 1-dehydrogenase [NAD(P)+] activity"/>
    <property type="evidence" value="ECO:0007669"/>
    <property type="project" value="UniProtKB-EC"/>
</dbReference>
<protein>
    <submittedName>
        <fullName evidence="3">Glucose 1-dehydrogenase</fullName>
        <ecNumber evidence="3">1.1.1.47</ecNumber>
    </submittedName>
</protein>
<keyword evidence="4" id="KW-1185">Reference proteome</keyword>
<evidence type="ECO:0000313" key="4">
    <source>
        <dbReference type="Proteomes" id="UP001595444"/>
    </source>
</evidence>
<dbReference type="PRINTS" id="PR00081">
    <property type="entry name" value="GDHRDH"/>
</dbReference>
<dbReference type="PANTHER" id="PTHR42760">
    <property type="entry name" value="SHORT-CHAIN DEHYDROGENASES/REDUCTASES FAMILY MEMBER"/>
    <property type="match status" value="1"/>
</dbReference>
<comment type="similarity">
    <text evidence="1">Belongs to the short-chain dehydrogenases/reductases (SDR) family.</text>
</comment>
<sequence>MNRCKGKIALVTGAGRGIGAGIAKEFAEQGAFVFVSDLDESTAKSTAAEIISSGGAALGFGLDVTSGDDWARVTDLVAKEKGRLDILVNNAGIETIATIADITYEQWRRTQDINVDGVFRGIKSCLDLLKVSGADTPSGASIINLSSIAGLVGVTDQVAYNTSKGAVRIMTKAMAIEFAAHGYNIRVNSIHPGVIGTAMMDEVYETWQKNNTVGTQNMDEVKEIVVNMHPLKRIGSPKDIAMGAVYLGSDESGFVTGAELVIDGGWVAQ</sequence>
<dbReference type="Proteomes" id="UP001595444">
    <property type="component" value="Unassembled WGS sequence"/>
</dbReference>
<dbReference type="Gene3D" id="3.40.50.720">
    <property type="entry name" value="NAD(P)-binding Rossmann-like Domain"/>
    <property type="match status" value="1"/>
</dbReference>
<dbReference type="SUPFAM" id="SSF51735">
    <property type="entry name" value="NAD(P)-binding Rossmann-fold domains"/>
    <property type="match status" value="1"/>
</dbReference>
<organism evidence="3 4">
    <name type="scientific">Kordiimonas pumila</name>
    <dbReference type="NCBI Taxonomy" id="2161677"/>
    <lineage>
        <taxon>Bacteria</taxon>
        <taxon>Pseudomonadati</taxon>
        <taxon>Pseudomonadota</taxon>
        <taxon>Alphaproteobacteria</taxon>
        <taxon>Kordiimonadales</taxon>
        <taxon>Kordiimonadaceae</taxon>
        <taxon>Kordiimonas</taxon>
    </lineage>
</organism>
<dbReference type="RefSeq" id="WP_194211452.1">
    <property type="nucleotide sequence ID" value="NZ_CP061205.1"/>
</dbReference>
<dbReference type="Pfam" id="PF13561">
    <property type="entry name" value="adh_short_C2"/>
    <property type="match status" value="1"/>
</dbReference>
<proteinExistence type="inferred from homology"/>
<comment type="caution">
    <text evidence="3">The sequence shown here is derived from an EMBL/GenBank/DDBJ whole genome shotgun (WGS) entry which is preliminary data.</text>
</comment>
<gene>
    <name evidence="3" type="ORF">ACFOKA_15595</name>
</gene>
<name>A0ABV7D9L5_9PROT</name>
<dbReference type="NCBIfam" id="NF005559">
    <property type="entry name" value="PRK07231.1"/>
    <property type="match status" value="1"/>
</dbReference>
<evidence type="ECO:0000313" key="3">
    <source>
        <dbReference type="EMBL" id="MFC3053325.1"/>
    </source>
</evidence>
<reference evidence="4" key="1">
    <citation type="journal article" date="2019" name="Int. J. Syst. Evol. Microbiol.">
        <title>The Global Catalogue of Microorganisms (GCM) 10K type strain sequencing project: providing services to taxonomists for standard genome sequencing and annotation.</title>
        <authorList>
            <consortium name="The Broad Institute Genomics Platform"/>
            <consortium name="The Broad Institute Genome Sequencing Center for Infectious Disease"/>
            <person name="Wu L."/>
            <person name="Ma J."/>
        </authorList>
    </citation>
    <scope>NUCLEOTIDE SEQUENCE [LARGE SCALE GENOMIC DNA]</scope>
    <source>
        <strain evidence="4">KCTC 62164</strain>
    </source>
</reference>
<dbReference type="PRINTS" id="PR00080">
    <property type="entry name" value="SDRFAMILY"/>
</dbReference>